<feature type="transmembrane region" description="Helical" evidence="1">
    <location>
        <begin position="6"/>
        <end position="27"/>
    </location>
</feature>
<evidence type="ECO:0000256" key="1">
    <source>
        <dbReference type="SAM" id="Phobius"/>
    </source>
</evidence>
<protein>
    <submittedName>
        <fullName evidence="2">Uncharacterized protein</fullName>
    </submittedName>
</protein>
<comment type="caution">
    <text evidence="2">The sequence shown here is derived from an EMBL/GenBank/DDBJ whole genome shotgun (WGS) entry which is preliminary data.</text>
</comment>
<keyword evidence="3" id="KW-1185">Reference proteome</keyword>
<reference evidence="2 3" key="1">
    <citation type="submission" date="2022-06" db="EMBL/GenBank/DDBJ databases">
        <title>Actinoplanes abujensis sp. nov., isolated from Nigerian arid soil.</title>
        <authorList>
            <person name="Ding P."/>
        </authorList>
    </citation>
    <scope>NUCLEOTIDE SEQUENCE [LARGE SCALE GENOMIC DNA]</scope>
    <source>
        <strain evidence="3">TRM88002</strain>
    </source>
</reference>
<dbReference type="RefSeq" id="WP_251798079.1">
    <property type="nucleotide sequence ID" value="NZ_JAMQOL010000015.1"/>
</dbReference>
<name>A0ABT0XWS2_9ACTN</name>
<gene>
    <name evidence="2" type="ORF">LXN57_11735</name>
</gene>
<keyword evidence="1" id="KW-0812">Transmembrane</keyword>
<proteinExistence type="predicted"/>
<dbReference type="EMBL" id="JAMQOL010000015">
    <property type="protein sequence ID" value="MCM4078236.1"/>
    <property type="molecule type" value="Genomic_DNA"/>
</dbReference>
<keyword evidence="1" id="KW-0472">Membrane</keyword>
<accession>A0ABT0XWS2</accession>
<evidence type="ECO:0000313" key="2">
    <source>
        <dbReference type="EMBL" id="MCM4078236.1"/>
    </source>
</evidence>
<sequence>MKPLPWWVAVLIAGMGILGTLAATFLAQLGEAKRAKRAQTVEAKRRADDRLDALARERREAIRNDYREILRFVARTRLFVLEMRARLAALEDWSAHASTDAREVEDLEARAGILRRRFLDELPDIQSLVGAWAPDNLIAIFDEIGSLGPKIAAGISVALHFKFDGERLAEGTVRELGELDRLLVLLNEARDSLQREQQPDPLS</sequence>
<dbReference type="Proteomes" id="UP001523216">
    <property type="component" value="Unassembled WGS sequence"/>
</dbReference>
<keyword evidence="1" id="KW-1133">Transmembrane helix</keyword>
<evidence type="ECO:0000313" key="3">
    <source>
        <dbReference type="Proteomes" id="UP001523216"/>
    </source>
</evidence>
<organism evidence="2 3">
    <name type="scientific">Paractinoplanes hotanensis</name>
    <dbReference type="NCBI Taxonomy" id="2906497"/>
    <lineage>
        <taxon>Bacteria</taxon>
        <taxon>Bacillati</taxon>
        <taxon>Actinomycetota</taxon>
        <taxon>Actinomycetes</taxon>
        <taxon>Micromonosporales</taxon>
        <taxon>Micromonosporaceae</taxon>
        <taxon>Paractinoplanes</taxon>
    </lineage>
</organism>